<evidence type="ECO:0008006" key="4">
    <source>
        <dbReference type="Google" id="ProtNLM"/>
    </source>
</evidence>
<evidence type="ECO:0000313" key="3">
    <source>
        <dbReference type="Proteomes" id="UP001268542"/>
    </source>
</evidence>
<evidence type="ECO:0000313" key="2">
    <source>
        <dbReference type="EMBL" id="MDT9594524.1"/>
    </source>
</evidence>
<feature type="region of interest" description="Disordered" evidence="1">
    <location>
        <begin position="217"/>
        <end position="243"/>
    </location>
</feature>
<organism evidence="2 3">
    <name type="scientific">Nocardioides imazamoxiresistens</name>
    <dbReference type="NCBI Taxonomy" id="3231893"/>
    <lineage>
        <taxon>Bacteria</taxon>
        <taxon>Bacillati</taxon>
        <taxon>Actinomycetota</taxon>
        <taxon>Actinomycetes</taxon>
        <taxon>Propionibacteriales</taxon>
        <taxon>Nocardioidaceae</taxon>
        <taxon>Nocardioides</taxon>
    </lineage>
</organism>
<dbReference type="Proteomes" id="UP001268542">
    <property type="component" value="Unassembled WGS sequence"/>
</dbReference>
<sequence length="407" mass="43074">MSQEPTPPGQDLARDVLGDAPTLDEVVAALRDDPVLVHPLFGNGARDEVDAALTAKVAEAAEAGVPVYVALVPDVPGLAQGDYGSEAAEDLAVRLADRLGDGVYFAATDPHSLYPADAGTGAWEDVRLDWVPGQSDEDGSVTALVGGVAYGIDQLADNGEDPAQYLAGVWQKPEWQYDRDGSASDEFQATFVPTTALVLVTIVVALVVRTALTWRATAPTTPTGGSAAVRLRKDATSPESDAVPTLRSAVADEVAQVEDLRAARAGRRLDDAVRDRVDGSLAAARTLLDHAGRGHRREPDLVGALVLARIARRALEDPGAPAYRPCYVNPLHGEATDRRDVGAAGVEVPVCRACARGPLSHPFVVQRGLRREPYFARDDVWARTGYGALTDDLWTQVARARRAGGAS</sequence>
<dbReference type="EMBL" id="JAVYII010000007">
    <property type="protein sequence ID" value="MDT9594524.1"/>
    <property type="molecule type" value="Genomic_DNA"/>
</dbReference>
<keyword evidence="3" id="KW-1185">Reference proteome</keyword>
<proteinExistence type="predicted"/>
<accession>A0ABU3PZE9</accession>
<reference evidence="2 3" key="1">
    <citation type="submission" date="2023-08" db="EMBL/GenBank/DDBJ databases">
        <title>Nocardioides seae sp. nov., a bacterium isolated from a soil.</title>
        <authorList>
            <person name="Wang X."/>
        </authorList>
    </citation>
    <scope>NUCLEOTIDE SEQUENCE [LARGE SCALE GENOMIC DNA]</scope>
    <source>
        <strain evidence="2 3">YZH12</strain>
    </source>
</reference>
<comment type="caution">
    <text evidence="2">The sequence shown here is derived from an EMBL/GenBank/DDBJ whole genome shotgun (WGS) entry which is preliminary data.</text>
</comment>
<protein>
    <recommendedName>
        <fullName evidence="4">DUF4350 domain-containing protein</fullName>
    </recommendedName>
</protein>
<evidence type="ECO:0000256" key="1">
    <source>
        <dbReference type="SAM" id="MobiDB-lite"/>
    </source>
</evidence>
<feature type="compositionally biased region" description="Low complexity" evidence="1">
    <location>
        <begin position="217"/>
        <end position="228"/>
    </location>
</feature>
<gene>
    <name evidence="2" type="ORF">RDV89_15675</name>
</gene>
<name>A0ABU3PZE9_9ACTN</name>
<dbReference type="RefSeq" id="WP_315734378.1">
    <property type="nucleotide sequence ID" value="NZ_JAVYII010000007.1"/>
</dbReference>